<reference evidence="3" key="2">
    <citation type="submission" date="2014-04" db="EMBL/GenBank/DDBJ databases">
        <authorList>
            <person name="Xu Y.W."/>
            <person name="Yang Q."/>
        </authorList>
    </citation>
    <scope>NUCLEOTIDE SEQUENCE</scope>
    <source>
        <strain evidence="3">DSM 44626</strain>
    </source>
</reference>
<dbReference type="SUPFAM" id="SSF53756">
    <property type="entry name" value="UDP-Glycosyltransferase/glycogen phosphorylase"/>
    <property type="match status" value="1"/>
</dbReference>
<dbReference type="FunFam" id="3.40.50.2000:FF:000009">
    <property type="entry name" value="Sterol 3-beta-glucosyltransferase UGT80A2"/>
    <property type="match status" value="1"/>
</dbReference>
<dbReference type="RefSeq" id="WP_036468717.1">
    <property type="nucleotide sequence ID" value="NZ_HG964446.1"/>
</dbReference>
<dbReference type="HOGENOM" id="CLU_000537_8_0_11"/>
<dbReference type="Gene3D" id="3.40.50.2000">
    <property type="entry name" value="Glycogen Phosphorylase B"/>
    <property type="match status" value="2"/>
</dbReference>
<keyword evidence="5" id="KW-1185">Reference proteome</keyword>
<dbReference type="InterPro" id="IPR010610">
    <property type="entry name" value="EryCIII-like_C"/>
</dbReference>
<keyword evidence="3" id="KW-0808">Transferase</keyword>
<gene>
    <name evidence="4" type="ORF">AWC29_20305</name>
    <name evidence="3" type="ORF">BN973_02722</name>
</gene>
<dbReference type="STRING" id="47839.BN973_02722"/>
<dbReference type="EMBL" id="HG964446">
    <property type="protein sequence ID" value="CDO88358.1"/>
    <property type="molecule type" value="Genomic_DNA"/>
</dbReference>
<reference evidence="4 5" key="3">
    <citation type="submission" date="2016-01" db="EMBL/GenBank/DDBJ databases">
        <title>The new phylogeny of the genus Mycobacterium.</title>
        <authorList>
            <person name="Tarcisio F."/>
            <person name="Conor M."/>
            <person name="Antonella G."/>
            <person name="Elisabetta G."/>
            <person name="Giulia F.S."/>
            <person name="Sara T."/>
            <person name="Anna F."/>
            <person name="Clotilde B."/>
            <person name="Roberto B."/>
            <person name="Veronica D.S."/>
            <person name="Fabio R."/>
            <person name="Monica P."/>
            <person name="Olivier J."/>
            <person name="Enrico T."/>
            <person name="Nicola S."/>
        </authorList>
    </citation>
    <scope>NUCLEOTIDE SEQUENCE [LARGE SCALE GENOMIC DNA]</scope>
    <source>
        <strain evidence="4 5">DSM 44626</strain>
    </source>
</reference>
<evidence type="ECO:0000313" key="3">
    <source>
        <dbReference type="EMBL" id="CDO88358.1"/>
    </source>
</evidence>
<evidence type="ECO:0000313" key="5">
    <source>
        <dbReference type="Proteomes" id="UP000193710"/>
    </source>
</evidence>
<name>A0A024JYM7_9MYCO</name>
<dbReference type="Pfam" id="PF06722">
    <property type="entry name" value="EryCIII-like_C"/>
    <property type="match status" value="1"/>
</dbReference>
<dbReference type="Proteomes" id="UP000193710">
    <property type="component" value="Unassembled WGS sequence"/>
</dbReference>
<dbReference type="GO" id="GO:0033072">
    <property type="term" value="P:vancomycin biosynthetic process"/>
    <property type="evidence" value="ECO:0007669"/>
    <property type="project" value="UniProtKB-ARBA"/>
</dbReference>
<dbReference type="GO" id="GO:0008194">
    <property type="term" value="F:UDP-glycosyltransferase activity"/>
    <property type="evidence" value="ECO:0007669"/>
    <property type="project" value="InterPro"/>
</dbReference>
<proteinExistence type="predicted"/>
<dbReference type="InterPro" id="IPR004276">
    <property type="entry name" value="GlycoTrans_28_N"/>
</dbReference>
<dbReference type="Pfam" id="PF03033">
    <property type="entry name" value="Glyco_transf_28"/>
    <property type="match status" value="1"/>
</dbReference>
<reference evidence="3" key="1">
    <citation type="journal article" date="2014" name="Genome Announc.">
        <title>Draft Genome Sequence of Mycobacterium triplex DSM 44626.</title>
        <authorList>
            <person name="Sassi M."/>
            <person name="Croce O."/>
            <person name="Robert C."/>
            <person name="Raoult D."/>
            <person name="Drancourt M."/>
        </authorList>
    </citation>
    <scope>NUCLEOTIDE SEQUENCE [LARGE SCALE GENOMIC DNA]</scope>
    <source>
        <strain evidence="3">DSM 44626</strain>
    </source>
</reference>
<evidence type="ECO:0000259" key="2">
    <source>
        <dbReference type="Pfam" id="PF06722"/>
    </source>
</evidence>
<dbReference type="PANTHER" id="PTHR48050">
    <property type="entry name" value="STEROL 3-BETA-GLUCOSYLTRANSFERASE"/>
    <property type="match status" value="1"/>
</dbReference>
<dbReference type="InterPro" id="IPR002213">
    <property type="entry name" value="UDP_glucos_trans"/>
</dbReference>
<feature type="domain" description="Glycosyltransferase family 28 N-terminal" evidence="1">
    <location>
        <begin position="3"/>
        <end position="84"/>
    </location>
</feature>
<accession>A0A024JYM7</accession>
<feature type="domain" description="Erythromycin biosynthesis protein CIII-like C-terminal" evidence="2">
    <location>
        <begin position="287"/>
        <end position="382"/>
    </location>
</feature>
<sequence>MKFALASYGTRGDIEPSTAVGRELRRRGHEVRLAVPPNLVGLVESAGLEAVAYGPDQQEGFWDVDFLRKFWKVREVIDSWREVQGLLTQSWAEMSATLVALADGVDLVFSGPGFPGVPANVAEYYGIPLATMHYFPMLPNGQVAPGVPAPLARAAVRALDWPQRFVTKKAEDAQRRDLGLPKATGPAPRRITARGSLEIQAYDQVCFPGLAAEWAKWDGQRPFVGTLTIEMSTDADAEVASWIGAGTPPIFFGFGSTPVKSPAETVQMIAAACGQLGERALVCSGWSDFSDVPQFDHVKVAGPVNYATVFPACRAVVHHSGAGTTAAGLRAGVPTLSLWSLGDQRIWAGQIKRLKVGTARPFSATTQETLVGDLREILAPDCVDRAREIATRMTTPAESATKTADLLENFARAPATKN</sequence>
<dbReference type="eggNOG" id="COG1819">
    <property type="taxonomic scope" value="Bacteria"/>
</dbReference>
<evidence type="ECO:0000313" key="4">
    <source>
        <dbReference type="EMBL" id="ORX02194.1"/>
    </source>
</evidence>
<dbReference type="InterPro" id="IPR050426">
    <property type="entry name" value="Glycosyltransferase_28"/>
</dbReference>
<dbReference type="CDD" id="cd03784">
    <property type="entry name" value="GT1_Gtf-like"/>
    <property type="match status" value="1"/>
</dbReference>
<dbReference type="EMBL" id="LQPY01000027">
    <property type="protein sequence ID" value="ORX02194.1"/>
    <property type="molecule type" value="Genomic_DNA"/>
</dbReference>
<evidence type="ECO:0000259" key="1">
    <source>
        <dbReference type="Pfam" id="PF03033"/>
    </source>
</evidence>
<dbReference type="GO" id="GO:0016758">
    <property type="term" value="F:hexosyltransferase activity"/>
    <property type="evidence" value="ECO:0007669"/>
    <property type="project" value="InterPro"/>
</dbReference>
<dbReference type="Proteomes" id="UP000028880">
    <property type="component" value="Unassembled WGS sequence"/>
</dbReference>
<organism evidence="3">
    <name type="scientific">Mycobacterium triplex</name>
    <dbReference type="NCBI Taxonomy" id="47839"/>
    <lineage>
        <taxon>Bacteria</taxon>
        <taxon>Bacillati</taxon>
        <taxon>Actinomycetota</taxon>
        <taxon>Actinomycetes</taxon>
        <taxon>Mycobacteriales</taxon>
        <taxon>Mycobacteriaceae</taxon>
        <taxon>Mycobacterium</taxon>
        <taxon>Mycobacterium simiae complex</taxon>
    </lineage>
</organism>
<dbReference type="PANTHER" id="PTHR48050:SF13">
    <property type="entry name" value="STEROL 3-BETA-GLUCOSYLTRANSFERASE UGT80A2"/>
    <property type="match status" value="1"/>
</dbReference>
<dbReference type="GO" id="GO:0005975">
    <property type="term" value="P:carbohydrate metabolic process"/>
    <property type="evidence" value="ECO:0007669"/>
    <property type="project" value="InterPro"/>
</dbReference>
<dbReference type="OrthoDB" id="3253247at2"/>
<dbReference type="AlphaFoldDB" id="A0A024JYM7"/>
<protein>
    <submittedName>
        <fullName evidence="4">Glycosyl transferase family 1</fullName>
    </submittedName>
    <submittedName>
        <fullName evidence="3">UDP-glucuronosyltransferase</fullName>
    </submittedName>
</protein>